<evidence type="ECO:0000256" key="1">
    <source>
        <dbReference type="ARBA" id="ARBA00022676"/>
    </source>
</evidence>
<evidence type="ECO:0000313" key="5">
    <source>
        <dbReference type="Proteomes" id="UP000772812"/>
    </source>
</evidence>
<evidence type="ECO:0000256" key="2">
    <source>
        <dbReference type="ARBA" id="ARBA00022679"/>
    </source>
</evidence>
<feature type="domain" description="Glycosyl transferase family 3" evidence="3">
    <location>
        <begin position="132"/>
        <end position="307"/>
    </location>
</feature>
<dbReference type="EMBL" id="JAACYA010000002">
    <property type="protein sequence ID" value="MBK3332695.1"/>
    <property type="molecule type" value="Genomic_DNA"/>
</dbReference>
<evidence type="ECO:0000259" key="3">
    <source>
        <dbReference type="Pfam" id="PF00591"/>
    </source>
</evidence>
<comment type="caution">
    <text evidence="4">The sequence shown here is derived from an EMBL/GenBank/DDBJ whole genome shotgun (WGS) entry which is preliminary data.</text>
</comment>
<proteinExistence type="predicted"/>
<dbReference type="SUPFAM" id="SSF52418">
    <property type="entry name" value="Nucleoside phosphorylase/phosphoribosyltransferase catalytic domain"/>
    <property type="match status" value="1"/>
</dbReference>
<evidence type="ECO:0000313" key="4">
    <source>
        <dbReference type="EMBL" id="MBK3332695.1"/>
    </source>
</evidence>
<keyword evidence="5" id="KW-1185">Reference proteome</keyword>
<dbReference type="PANTHER" id="PTHR43285">
    <property type="entry name" value="ANTHRANILATE PHOSPHORIBOSYLTRANSFERASE"/>
    <property type="match status" value="1"/>
</dbReference>
<dbReference type="InterPro" id="IPR035902">
    <property type="entry name" value="Nuc_phospho_transferase"/>
</dbReference>
<protein>
    <recommendedName>
        <fullName evidence="3">Glycosyl transferase family 3 domain-containing protein</fullName>
    </recommendedName>
</protein>
<dbReference type="Proteomes" id="UP000772812">
    <property type="component" value="Unassembled WGS sequence"/>
</dbReference>
<accession>A0ABS1GIF7</accession>
<name>A0ABS1GIF7_9AQUI</name>
<dbReference type="Gene3D" id="3.40.1030.10">
    <property type="entry name" value="Nucleoside phosphorylase/phosphoribosyltransferase catalytic domain"/>
    <property type="match status" value="1"/>
</dbReference>
<organism evidence="4 5">
    <name type="scientific">Persephonella atlantica</name>
    <dbReference type="NCBI Taxonomy" id="2699429"/>
    <lineage>
        <taxon>Bacteria</taxon>
        <taxon>Pseudomonadati</taxon>
        <taxon>Aquificota</taxon>
        <taxon>Aquificia</taxon>
        <taxon>Aquificales</taxon>
        <taxon>Hydrogenothermaceae</taxon>
        <taxon>Persephonella</taxon>
    </lineage>
</organism>
<dbReference type="InterPro" id="IPR005940">
    <property type="entry name" value="Anthranilate_Pribosyl_Tfrase"/>
</dbReference>
<dbReference type="InterPro" id="IPR000312">
    <property type="entry name" value="Glycosyl_Trfase_fam3"/>
</dbReference>
<dbReference type="PANTHER" id="PTHR43285:SF2">
    <property type="entry name" value="ANTHRANILATE PHOSPHORIBOSYLTRANSFERASE"/>
    <property type="match status" value="1"/>
</dbReference>
<keyword evidence="1" id="KW-0328">Glycosyltransferase</keyword>
<keyword evidence="2" id="KW-0808">Transferase</keyword>
<gene>
    <name evidence="4" type="ORF">GWK41_06405</name>
</gene>
<dbReference type="Pfam" id="PF00591">
    <property type="entry name" value="Glycos_transf_3"/>
    <property type="match status" value="1"/>
</dbReference>
<reference evidence="4 5" key="1">
    <citation type="journal article" date="2021" name="Syst. Appl. Microbiol.">
        <title>Persephonella atlantica sp. nov.: How to adapt to physico-chemical gradients in high temperature hydrothermal habitats.</title>
        <authorList>
            <person name="Francois D.X."/>
            <person name="Godfroy A."/>
            <person name="Mathien C."/>
            <person name="Aube J."/>
            <person name="Cathalot C."/>
            <person name="Lesongeur F."/>
            <person name="L'Haridon S."/>
            <person name="Philippon X."/>
            <person name="Roussel E.G."/>
        </authorList>
    </citation>
    <scope>NUCLEOTIDE SEQUENCE [LARGE SCALE GENOMIC DNA]</scope>
    <source>
        <strain evidence="4 5">MO1340</strain>
    </source>
</reference>
<dbReference type="RefSeq" id="WP_200674111.1">
    <property type="nucleotide sequence ID" value="NZ_JAACYA010000002.1"/>
</dbReference>
<sequence length="334" mass="38950">MGRKLIPPVFWKKEKGLSGNVKQLVDRMLKGELSDIKVSAALVCLKHRKSPELYRKVFPVVDRFKKTNIEIKDSIEVAYPYRRKRFSPYLLIPASVVMSLLPDSSVKAVFHGDNLPYQSTKDIFDYLNISPLTVEDSYDFLKNLNLSFFSRKLFLPEISRINRVRFELNIRDVFSYIERFLNPAYSDYAVYGVSSEREIDFYLRLLDGRYKRAAAVVNTEGFPDIVSSGTVVVGSNVLDIDLSKFKAKGFVFRKLSLEEHLEFINRLLSKQLPEYENLLHINSGLLLLLVGKVKELKEGFELSKELFSKYDYRQILKNIQRYSDYLNYRNIYQL</sequence>